<proteinExistence type="predicted"/>
<evidence type="ECO:0000313" key="1">
    <source>
        <dbReference type="EMBL" id="OMD36276.1"/>
    </source>
</evidence>
<dbReference type="Proteomes" id="UP000187412">
    <property type="component" value="Unassembled WGS sequence"/>
</dbReference>
<gene>
    <name evidence="1" type="ORF">BSK56_32240</name>
</gene>
<dbReference type="CDD" id="cd05403">
    <property type="entry name" value="NT_KNTase_like"/>
    <property type="match status" value="1"/>
</dbReference>
<sequence>MLEHHRQTLENFVNKLKVDASCLAVITSGSVARDRVKETSDVDVHLVVTDESYEAHARNNNLSYVDREASIYEGGYVDVKVINLRFLELAAERGNETTRYAFTGSHVLFSRMPELERLVARIPIYPEGNRERNLRDFSAQIHLYAFYFAKEAAKNNDAYLMAHTVSNLVFYSGRMILAYNRMLFPSHKALLDTVETAPHKPEDFKQRATELLLNPNVNKSTRFAAMMLSFHNPGLSSDQALGIYVKNNERNWIDHPPPLSDR</sequence>
<evidence type="ECO:0008006" key="3">
    <source>
        <dbReference type="Google" id="ProtNLM"/>
    </source>
</evidence>
<organism evidence="1 2">
    <name type="scientific">Paenibacillus borealis</name>
    <dbReference type="NCBI Taxonomy" id="160799"/>
    <lineage>
        <taxon>Bacteria</taxon>
        <taxon>Bacillati</taxon>
        <taxon>Bacillota</taxon>
        <taxon>Bacilli</taxon>
        <taxon>Bacillales</taxon>
        <taxon>Paenibacillaceae</taxon>
        <taxon>Paenibacillus</taxon>
    </lineage>
</organism>
<protein>
    <recommendedName>
        <fullName evidence="3">Polymerase nucleotidyl transferase domain-containing protein</fullName>
    </recommendedName>
</protein>
<dbReference type="EMBL" id="MPTB01000081">
    <property type="protein sequence ID" value="OMD36276.1"/>
    <property type="molecule type" value="Genomic_DNA"/>
</dbReference>
<reference evidence="1 2" key="1">
    <citation type="submission" date="2016-10" db="EMBL/GenBank/DDBJ databases">
        <title>Paenibacillus species isolates.</title>
        <authorList>
            <person name="Beno S.M."/>
        </authorList>
    </citation>
    <scope>NUCLEOTIDE SEQUENCE [LARGE SCALE GENOMIC DNA]</scope>
    <source>
        <strain evidence="1 2">FSL H7-0744</strain>
    </source>
</reference>
<dbReference type="SUPFAM" id="SSF81301">
    <property type="entry name" value="Nucleotidyltransferase"/>
    <property type="match status" value="1"/>
</dbReference>
<accession>A0ABX3GSQ1</accession>
<dbReference type="InterPro" id="IPR043519">
    <property type="entry name" value="NT_sf"/>
</dbReference>
<comment type="caution">
    <text evidence="1">The sequence shown here is derived from an EMBL/GenBank/DDBJ whole genome shotgun (WGS) entry which is preliminary data.</text>
</comment>
<keyword evidence="2" id="KW-1185">Reference proteome</keyword>
<evidence type="ECO:0000313" key="2">
    <source>
        <dbReference type="Proteomes" id="UP000187412"/>
    </source>
</evidence>
<name>A0ABX3GSQ1_PAEBO</name>
<dbReference type="Gene3D" id="3.30.460.10">
    <property type="entry name" value="Beta Polymerase, domain 2"/>
    <property type="match status" value="1"/>
</dbReference>